<organism evidence="2 3">
    <name type="scientific">Pedobacter jamesrossensis</name>
    <dbReference type="NCBI Taxonomy" id="1908238"/>
    <lineage>
        <taxon>Bacteria</taxon>
        <taxon>Pseudomonadati</taxon>
        <taxon>Bacteroidota</taxon>
        <taxon>Sphingobacteriia</taxon>
        <taxon>Sphingobacteriales</taxon>
        <taxon>Sphingobacteriaceae</taxon>
        <taxon>Pedobacter</taxon>
    </lineage>
</organism>
<dbReference type="EMBL" id="JBHSBY010000034">
    <property type="protein sequence ID" value="MFC4196464.1"/>
    <property type="molecule type" value="Genomic_DNA"/>
</dbReference>
<name>A0ABV8NLE4_9SPHI</name>
<dbReference type="PANTHER" id="PTHR30336">
    <property type="entry name" value="INNER MEMBRANE PROTEIN, PROBABLE PERMEASE"/>
    <property type="match status" value="1"/>
</dbReference>
<evidence type="ECO:0000259" key="1">
    <source>
        <dbReference type="Pfam" id="PF02698"/>
    </source>
</evidence>
<sequence>MFNAYQADYPPKNKKYDVAIVLGGFSGLNKRNNEISFGNSSDRLFQAIALYKKGIVSKILLSSGSANLVDTSAKEADLALAYLKLINIPDSAILIENKSRNTVENAEFSLALIKKHHPTAHILVITSAWHIPRAKLIFNKKSKEIDFYPTDFRGETEYSFGDYFIPNASALSGWDTLLKEWIGLLVDKIRS</sequence>
<dbReference type="Proteomes" id="UP001595792">
    <property type="component" value="Unassembled WGS sequence"/>
</dbReference>
<dbReference type="InterPro" id="IPR051599">
    <property type="entry name" value="Cell_Envelope_Assoc"/>
</dbReference>
<dbReference type="Gene3D" id="3.40.50.620">
    <property type="entry name" value="HUPs"/>
    <property type="match status" value="1"/>
</dbReference>
<proteinExistence type="predicted"/>
<keyword evidence="3" id="KW-1185">Reference proteome</keyword>
<accession>A0ABV8NLE4</accession>
<dbReference type="InterPro" id="IPR003848">
    <property type="entry name" value="DUF218"/>
</dbReference>
<dbReference type="PANTHER" id="PTHR30336:SF4">
    <property type="entry name" value="ENVELOPE BIOGENESIS FACTOR ELYC"/>
    <property type="match status" value="1"/>
</dbReference>
<evidence type="ECO:0000313" key="2">
    <source>
        <dbReference type="EMBL" id="MFC4196464.1"/>
    </source>
</evidence>
<dbReference type="InterPro" id="IPR014729">
    <property type="entry name" value="Rossmann-like_a/b/a_fold"/>
</dbReference>
<gene>
    <name evidence="2" type="ORF">ACFOUY_07115</name>
</gene>
<reference evidence="3" key="1">
    <citation type="journal article" date="2019" name="Int. J. Syst. Evol. Microbiol.">
        <title>The Global Catalogue of Microorganisms (GCM) 10K type strain sequencing project: providing services to taxonomists for standard genome sequencing and annotation.</title>
        <authorList>
            <consortium name="The Broad Institute Genomics Platform"/>
            <consortium name="The Broad Institute Genome Sequencing Center for Infectious Disease"/>
            <person name="Wu L."/>
            <person name="Ma J."/>
        </authorList>
    </citation>
    <scope>NUCLEOTIDE SEQUENCE [LARGE SCALE GENOMIC DNA]</scope>
    <source>
        <strain evidence="3">CCM 8689</strain>
    </source>
</reference>
<feature type="domain" description="DUF218" evidence="1">
    <location>
        <begin position="17"/>
        <end position="183"/>
    </location>
</feature>
<dbReference type="Pfam" id="PF02698">
    <property type="entry name" value="DUF218"/>
    <property type="match status" value="1"/>
</dbReference>
<dbReference type="CDD" id="cd06259">
    <property type="entry name" value="YdcF-like"/>
    <property type="match status" value="1"/>
</dbReference>
<evidence type="ECO:0000313" key="3">
    <source>
        <dbReference type="Proteomes" id="UP001595792"/>
    </source>
</evidence>
<dbReference type="RefSeq" id="WP_378959795.1">
    <property type="nucleotide sequence ID" value="NZ_JBHRXC010000016.1"/>
</dbReference>
<comment type="caution">
    <text evidence="2">The sequence shown here is derived from an EMBL/GenBank/DDBJ whole genome shotgun (WGS) entry which is preliminary data.</text>
</comment>
<protein>
    <submittedName>
        <fullName evidence="2">YdcF family protein</fullName>
    </submittedName>
</protein>